<protein>
    <submittedName>
        <fullName evidence="2">Uncharacterized protein</fullName>
    </submittedName>
</protein>
<gene>
    <name evidence="2" type="ORF">TGAM01_v207956</name>
</gene>
<evidence type="ECO:0000313" key="2">
    <source>
        <dbReference type="EMBL" id="PON23183.1"/>
    </source>
</evidence>
<reference evidence="2 3" key="1">
    <citation type="journal article" date="2016" name="Genome Announc.">
        <title>Draft Whole-Genome Sequence of Trichoderma gamsii T6085, a Promising Biocontrol Agent of Fusarium Head Blight on Wheat.</title>
        <authorList>
            <person name="Baroncelli R."/>
            <person name="Zapparata A."/>
            <person name="Piaggeschi G."/>
            <person name="Sarrocco S."/>
            <person name="Vannacci G."/>
        </authorList>
    </citation>
    <scope>NUCLEOTIDE SEQUENCE [LARGE SCALE GENOMIC DNA]</scope>
    <source>
        <strain evidence="2 3">T6085</strain>
    </source>
</reference>
<sequence length="167" mass="18002">MIASAHAARKPQPTTTSTPEQFSDRALQAPEAGTASNHGPLHLLKLAFLGLLWGPKQTTLSISLLLSPECFGHNLMASLSGPGPLAVATPALPRALERACGSRFHLVQPGSRRSSTHIHILERRDGDGHFVQPRTKPEGFRKAPSTGDRVIKLTHAQRCLYPARALV</sequence>
<keyword evidence="3" id="KW-1185">Reference proteome</keyword>
<dbReference type="AlphaFoldDB" id="A0A2P4ZFY9"/>
<name>A0A2P4ZFY9_9HYPO</name>
<proteinExistence type="predicted"/>
<comment type="caution">
    <text evidence="2">The sequence shown here is derived from an EMBL/GenBank/DDBJ whole genome shotgun (WGS) entry which is preliminary data.</text>
</comment>
<accession>A0A2P4ZFY9</accession>
<dbReference type="Proteomes" id="UP000054821">
    <property type="component" value="Unassembled WGS sequence"/>
</dbReference>
<evidence type="ECO:0000256" key="1">
    <source>
        <dbReference type="SAM" id="MobiDB-lite"/>
    </source>
</evidence>
<dbReference type="RefSeq" id="XP_018661113.1">
    <property type="nucleotide sequence ID" value="XM_018805690.1"/>
</dbReference>
<feature type="region of interest" description="Disordered" evidence="1">
    <location>
        <begin position="1"/>
        <end position="22"/>
    </location>
</feature>
<dbReference type="GeneID" id="29985773"/>
<evidence type="ECO:0000313" key="3">
    <source>
        <dbReference type="Proteomes" id="UP000054821"/>
    </source>
</evidence>
<dbReference type="EMBL" id="JPDN02000031">
    <property type="protein sequence ID" value="PON23183.1"/>
    <property type="molecule type" value="Genomic_DNA"/>
</dbReference>
<organism evidence="2 3">
    <name type="scientific">Trichoderma gamsii</name>
    <dbReference type="NCBI Taxonomy" id="398673"/>
    <lineage>
        <taxon>Eukaryota</taxon>
        <taxon>Fungi</taxon>
        <taxon>Dikarya</taxon>
        <taxon>Ascomycota</taxon>
        <taxon>Pezizomycotina</taxon>
        <taxon>Sordariomycetes</taxon>
        <taxon>Hypocreomycetidae</taxon>
        <taxon>Hypocreales</taxon>
        <taxon>Hypocreaceae</taxon>
        <taxon>Trichoderma</taxon>
    </lineage>
</organism>
<feature type="compositionally biased region" description="Polar residues" evidence="1">
    <location>
        <begin position="12"/>
        <end position="21"/>
    </location>
</feature>